<dbReference type="Pfam" id="PF12833">
    <property type="entry name" value="HTH_18"/>
    <property type="match status" value="1"/>
</dbReference>
<evidence type="ECO:0000256" key="3">
    <source>
        <dbReference type="ARBA" id="ARBA00023163"/>
    </source>
</evidence>
<evidence type="ECO:0000259" key="4">
    <source>
        <dbReference type="PROSITE" id="PS01124"/>
    </source>
</evidence>
<dbReference type="Proteomes" id="UP000254707">
    <property type="component" value="Unassembled WGS sequence"/>
</dbReference>
<dbReference type="Gene3D" id="1.10.10.60">
    <property type="entry name" value="Homeodomain-like"/>
    <property type="match status" value="2"/>
</dbReference>
<dbReference type="InterPro" id="IPR050204">
    <property type="entry name" value="AraC_XylS_family_regulators"/>
</dbReference>
<keyword evidence="2" id="KW-0238">DNA-binding</keyword>
<dbReference type="EMBL" id="UHED01000001">
    <property type="protein sequence ID" value="SUM81896.1"/>
    <property type="molecule type" value="Genomic_DNA"/>
</dbReference>
<name>A0A380HK23_STASA</name>
<protein>
    <submittedName>
        <fullName evidence="5">Transcriptional antiterminator</fullName>
    </submittedName>
</protein>
<keyword evidence="1" id="KW-0805">Transcription regulation</keyword>
<keyword evidence="3" id="KW-0804">Transcription</keyword>
<dbReference type="SMART" id="SM00342">
    <property type="entry name" value="HTH_ARAC"/>
    <property type="match status" value="1"/>
</dbReference>
<dbReference type="InterPro" id="IPR003313">
    <property type="entry name" value="AraC-bd"/>
</dbReference>
<dbReference type="SUPFAM" id="SSF51215">
    <property type="entry name" value="Regulatory protein AraC"/>
    <property type="match status" value="1"/>
</dbReference>
<dbReference type="GO" id="GO:0043565">
    <property type="term" value="F:sequence-specific DNA binding"/>
    <property type="evidence" value="ECO:0007669"/>
    <property type="project" value="InterPro"/>
</dbReference>
<evidence type="ECO:0000313" key="5">
    <source>
        <dbReference type="EMBL" id="SUM81896.1"/>
    </source>
</evidence>
<feature type="domain" description="HTH araC/xylS-type" evidence="4">
    <location>
        <begin position="159"/>
        <end position="256"/>
    </location>
</feature>
<dbReference type="InterPro" id="IPR037923">
    <property type="entry name" value="HTH-like"/>
</dbReference>
<dbReference type="Pfam" id="PF02311">
    <property type="entry name" value="AraC_binding"/>
    <property type="match status" value="1"/>
</dbReference>
<evidence type="ECO:0000256" key="2">
    <source>
        <dbReference type="ARBA" id="ARBA00023125"/>
    </source>
</evidence>
<evidence type="ECO:0000256" key="1">
    <source>
        <dbReference type="ARBA" id="ARBA00023015"/>
    </source>
</evidence>
<accession>A0A380HK23</accession>
<evidence type="ECO:0000313" key="6">
    <source>
        <dbReference type="Proteomes" id="UP000254707"/>
    </source>
</evidence>
<dbReference type="SUPFAM" id="SSF46689">
    <property type="entry name" value="Homeodomain-like"/>
    <property type="match status" value="1"/>
</dbReference>
<dbReference type="PANTHER" id="PTHR46796">
    <property type="entry name" value="HTH-TYPE TRANSCRIPTIONAL ACTIVATOR RHAS-RELATED"/>
    <property type="match status" value="1"/>
</dbReference>
<sequence length="258" mass="30108">MNKFNFKNAIGITALEAKMDDFTYKKHSHQEYSIGVTLKGIQGYHLKGERKQSYQNGVMFFNPEENHDGMSNGVQGLEYIMLYIKPEQLLEATNQKHMVQFKEPIVYNNKIAQNILQLANSIFNGSDDVICYEHFQNLVDGLKIDTYYDEFNVDNVKLKLAKDIIKNNVSTSFKLDFICSELNLSKYQFIRFFKQQTGITTYQYYINYKAEVAKHIIEKSKDVYLAIAECAFVDLAHLNKVFKYRYGVTAYQYMSKLK</sequence>
<dbReference type="AlphaFoldDB" id="A0A380HK23"/>
<dbReference type="InterPro" id="IPR018060">
    <property type="entry name" value="HTH_AraC"/>
</dbReference>
<gene>
    <name evidence="5" type="ORF">NCTC7688_00390</name>
</gene>
<reference evidence="5 6" key="1">
    <citation type="submission" date="2018-06" db="EMBL/GenBank/DDBJ databases">
        <authorList>
            <consortium name="Pathogen Informatics"/>
            <person name="Doyle S."/>
        </authorList>
    </citation>
    <scope>NUCLEOTIDE SEQUENCE [LARGE SCALE GENOMIC DNA]</scope>
    <source>
        <strain evidence="5 6">NCTC7688</strain>
    </source>
</reference>
<dbReference type="InterPro" id="IPR009057">
    <property type="entry name" value="Homeodomain-like_sf"/>
</dbReference>
<dbReference type="GO" id="GO:0003700">
    <property type="term" value="F:DNA-binding transcription factor activity"/>
    <property type="evidence" value="ECO:0007669"/>
    <property type="project" value="InterPro"/>
</dbReference>
<proteinExistence type="predicted"/>
<organism evidence="5 6">
    <name type="scientific">Staphylococcus saprophyticus</name>
    <dbReference type="NCBI Taxonomy" id="29385"/>
    <lineage>
        <taxon>Bacteria</taxon>
        <taxon>Bacillati</taxon>
        <taxon>Bacillota</taxon>
        <taxon>Bacilli</taxon>
        <taxon>Bacillales</taxon>
        <taxon>Staphylococcaceae</taxon>
        <taxon>Staphylococcus</taxon>
    </lineage>
</organism>
<dbReference type="PANTHER" id="PTHR46796:SF2">
    <property type="entry name" value="TRANSCRIPTIONAL REGULATORY PROTEIN"/>
    <property type="match status" value="1"/>
</dbReference>
<dbReference type="PROSITE" id="PS01124">
    <property type="entry name" value="HTH_ARAC_FAMILY_2"/>
    <property type="match status" value="1"/>
</dbReference>
<dbReference type="RefSeq" id="WP_115340450.1">
    <property type="nucleotide sequence ID" value="NZ_UHED01000001.1"/>
</dbReference>